<dbReference type="OrthoDB" id="104565at2"/>
<dbReference type="PANTHER" id="PTHR36509">
    <property type="entry name" value="BLL3101 PROTEIN"/>
    <property type="match status" value="1"/>
</dbReference>
<dbReference type="InterPro" id="IPR037049">
    <property type="entry name" value="DUF1214_C_sf"/>
</dbReference>
<feature type="domain" description="DUF1214" evidence="2">
    <location>
        <begin position="374"/>
        <end position="482"/>
    </location>
</feature>
<evidence type="ECO:0000259" key="3">
    <source>
        <dbReference type="Pfam" id="PF06863"/>
    </source>
</evidence>
<dbReference type="InterPro" id="IPR037050">
    <property type="entry name" value="DUF1254_sf"/>
</dbReference>
<gene>
    <name evidence="4" type="ORF">EHF44_14415</name>
</gene>
<dbReference type="Gene3D" id="2.60.40.1610">
    <property type="entry name" value="Domain of unknown function DUF1254"/>
    <property type="match status" value="1"/>
</dbReference>
<protein>
    <submittedName>
        <fullName evidence="4">DUF1254 domain-containing protein</fullName>
    </submittedName>
</protein>
<organism evidence="4 5">
    <name type="scientific">Cupriavidus pauculus</name>
    <dbReference type="NCBI Taxonomy" id="82633"/>
    <lineage>
        <taxon>Bacteria</taxon>
        <taxon>Pseudomonadati</taxon>
        <taxon>Pseudomonadota</taxon>
        <taxon>Betaproteobacteria</taxon>
        <taxon>Burkholderiales</taxon>
        <taxon>Burkholderiaceae</taxon>
        <taxon>Cupriavidus</taxon>
    </lineage>
</organism>
<dbReference type="InterPro" id="IPR010679">
    <property type="entry name" value="DUF1254"/>
</dbReference>
<dbReference type="InterPro" id="IPR010621">
    <property type="entry name" value="DUF1214"/>
</dbReference>
<evidence type="ECO:0000313" key="4">
    <source>
        <dbReference type="EMBL" id="AZG14533.1"/>
    </source>
</evidence>
<dbReference type="Pfam" id="PF06742">
    <property type="entry name" value="DUF1214"/>
    <property type="match status" value="1"/>
</dbReference>
<dbReference type="Gene3D" id="2.60.120.600">
    <property type="entry name" value="Domain of unknown function DUF1214, C-terminal domain"/>
    <property type="match status" value="1"/>
</dbReference>
<dbReference type="RefSeq" id="WP_124684291.1">
    <property type="nucleotide sequence ID" value="NZ_CP033969.1"/>
</dbReference>
<dbReference type="PANTHER" id="PTHR36509:SF2">
    <property type="entry name" value="BLL3101 PROTEIN"/>
    <property type="match status" value="1"/>
</dbReference>
<feature type="domain" description="DUF1254" evidence="3">
    <location>
        <begin position="102"/>
        <end position="232"/>
    </location>
</feature>
<proteinExistence type="predicted"/>
<name>A0A3G8H1W4_9BURK</name>
<dbReference type="Proteomes" id="UP000270411">
    <property type="component" value="Chromosome 1"/>
</dbReference>
<reference evidence="5" key="1">
    <citation type="submission" date="2018-11" db="EMBL/GenBank/DDBJ databases">
        <title>FDA dAtabase for Regulatory Grade micrObial Sequences (FDA-ARGOS): Supporting development and validation of Infectious Disease Dx tests.</title>
        <authorList>
            <person name="Goldberg B."/>
            <person name="Campos J."/>
            <person name="Tallon L."/>
            <person name="Sadzewicz L."/>
            <person name="Zhao X."/>
            <person name="Vavikolanu K."/>
            <person name="Mehta A."/>
            <person name="Aluvathingal J."/>
            <person name="Nadendla S."/>
            <person name="Geyer C."/>
            <person name="Nandy P."/>
            <person name="Yan Y."/>
            <person name="Sichtig H."/>
        </authorList>
    </citation>
    <scope>NUCLEOTIDE SEQUENCE [LARGE SCALE GENOMIC DNA]</scope>
    <source>
        <strain evidence="5">FDAARGOS_614</strain>
    </source>
</reference>
<dbReference type="KEGG" id="cpau:EHF44_14415"/>
<dbReference type="SUPFAM" id="SSF160935">
    <property type="entry name" value="VPA0735-like"/>
    <property type="match status" value="1"/>
</dbReference>
<keyword evidence="1" id="KW-0732">Signal</keyword>
<dbReference type="Pfam" id="PF06863">
    <property type="entry name" value="DUF1254"/>
    <property type="match status" value="1"/>
</dbReference>
<accession>A0A3G8H1W4</accession>
<dbReference type="EMBL" id="CP033969">
    <property type="protein sequence ID" value="AZG14533.1"/>
    <property type="molecule type" value="Genomic_DNA"/>
</dbReference>
<sequence>MARLRPTWFRTLIATAALTTLTTLAAMPPALAASQPASAPQAKLPPGPVAGANMPLSYVKNVAKVAYIWGWPMVNIHNRHLVFSKVPENGLGDGVLPVAPLNRLTMLTDYIKPEERAVATPNQDVAYGFGILSLAKEPAVFQVPDFGNRFWVYQLGDQRTDTLGGVGRMYGTKPGFYMVVGPDWKGKVPKGIRGVYRSPTNIAYIIPRAFLDDTAQDRAAIRPLVSQIVAYPLSEYDGKVKTKDWTKLPNLSDPAGGKQGSGGETQWVKPEAFFKELPIILKEVPPQRGEEALYAWFQSLLDAAAKDPAVADALTQAAVEADKEMMPEMHRYANAGVTVGNGWVAPMNGAEFGTDYYSRAAAAKANIFVNPRRESAYFGQEFDAAKGRLNGANAYTITFPKGGLPPVNGFWSLTLYDAAHFFAPNEINRFSLGTKNKDLVYNPDGSLTLYVQNKKPAADKVANWLPAPTGDFELFIRAYWPKAEILQNTWSPPPVQKVSAN</sequence>
<evidence type="ECO:0000313" key="5">
    <source>
        <dbReference type="Proteomes" id="UP000270411"/>
    </source>
</evidence>
<evidence type="ECO:0000256" key="1">
    <source>
        <dbReference type="SAM" id="SignalP"/>
    </source>
</evidence>
<feature type="signal peptide" evidence="1">
    <location>
        <begin position="1"/>
        <end position="32"/>
    </location>
</feature>
<feature type="chain" id="PRO_5018085122" evidence="1">
    <location>
        <begin position="33"/>
        <end position="501"/>
    </location>
</feature>
<dbReference type="AlphaFoldDB" id="A0A3G8H1W4"/>
<evidence type="ECO:0000259" key="2">
    <source>
        <dbReference type="Pfam" id="PF06742"/>
    </source>
</evidence>